<evidence type="ECO:0000259" key="11">
    <source>
        <dbReference type="SMART" id="SM00415"/>
    </source>
</evidence>
<organism evidence="12 13">
    <name type="scientific">Kalanchoe fedtschenkoi</name>
    <name type="common">Lavender scallops</name>
    <name type="synonym">South American air plant</name>
    <dbReference type="NCBI Taxonomy" id="63787"/>
    <lineage>
        <taxon>Eukaryota</taxon>
        <taxon>Viridiplantae</taxon>
        <taxon>Streptophyta</taxon>
        <taxon>Embryophyta</taxon>
        <taxon>Tracheophyta</taxon>
        <taxon>Spermatophyta</taxon>
        <taxon>Magnoliopsida</taxon>
        <taxon>eudicotyledons</taxon>
        <taxon>Gunneridae</taxon>
        <taxon>Pentapetalae</taxon>
        <taxon>Saxifragales</taxon>
        <taxon>Crassulaceae</taxon>
        <taxon>Kalanchoe</taxon>
    </lineage>
</organism>
<feature type="compositionally biased region" description="Basic and acidic residues" evidence="10">
    <location>
        <begin position="371"/>
        <end position="385"/>
    </location>
</feature>
<keyword evidence="7" id="KW-0539">Nucleus</keyword>
<dbReference type="GO" id="GO:0006357">
    <property type="term" value="P:regulation of transcription by RNA polymerase II"/>
    <property type="evidence" value="ECO:0007669"/>
    <property type="project" value="TreeGrafter"/>
</dbReference>
<keyword evidence="5" id="KW-0238">DNA-binding</keyword>
<keyword evidence="2" id="KW-0597">Phosphoprotein</keyword>
<dbReference type="Gene3D" id="1.10.10.10">
    <property type="entry name" value="Winged helix-like DNA-binding domain superfamily/Winged helix DNA-binding domain"/>
    <property type="match status" value="1"/>
</dbReference>
<feature type="domain" description="HSF-type DNA-binding" evidence="11">
    <location>
        <begin position="10"/>
        <end position="104"/>
    </location>
</feature>
<comment type="subcellular location">
    <subcellularLocation>
        <location evidence="1">Nucleus</location>
    </subcellularLocation>
</comment>
<dbReference type="AlphaFoldDB" id="A0A7N0RDY9"/>
<evidence type="ECO:0000256" key="10">
    <source>
        <dbReference type="SAM" id="MobiDB-lite"/>
    </source>
</evidence>
<reference evidence="12" key="1">
    <citation type="submission" date="2021-01" db="UniProtKB">
        <authorList>
            <consortium name="EnsemblPlants"/>
        </authorList>
    </citation>
    <scope>IDENTIFICATION</scope>
</reference>
<keyword evidence="6" id="KW-0804">Transcription</keyword>
<dbReference type="GO" id="GO:0005634">
    <property type="term" value="C:nucleus"/>
    <property type="evidence" value="ECO:0007669"/>
    <property type="project" value="UniProtKB-SubCell"/>
</dbReference>
<evidence type="ECO:0000256" key="4">
    <source>
        <dbReference type="ARBA" id="ARBA00023016"/>
    </source>
</evidence>
<evidence type="ECO:0000256" key="9">
    <source>
        <dbReference type="SAM" id="Coils"/>
    </source>
</evidence>
<dbReference type="SUPFAM" id="SSF46785">
    <property type="entry name" value="Winged helix' DNA-binding domain"/>
    <property type="match status" value="1"/>
</dbReference>
<evidence type="ECO:0000256" key="6">
    <source>
        <dbReference type="ARBA" id="ARBA00023163"/>
    </source>
</evidence>
<keyword evidence="13" id="KW-1185">Reference proteome</keyword>
<name>A0A7N0RDY9_KALFE</name>
<feature type="compositionally biased region" description="Polar residues" evidence="10">
    <location>
        <begin position="111"/>
        <end position="123"/>
    </location>
</feature>
<evidence type="ECO:0000256" key="3">
    <source>
        <dbReference type="ARBA" id="ARBA00023015"/>
    </source>
</evidence>
<evidence type="ECO:0000256" key="7">
    <source>
        <dbReference type="ARBA" id="ARBA00023242"/>
    </source>
</evidence>
<evidence type="ECO:0000256" key="8">
    <source>
        <dbReference type="RuleBase" id="RU004020"/>
    </source>
</evidence>
<dbReference type="FunFam" id="1.10.10.10:FF:000057">
    <property type="entry name" value="Heat shock transcription factor 1"/>
    <property type="match status" value="1"/>
</dbReference>
<dbReference type="Proteomes" id="UP000594263">
    <property type="component" value="Unplaced"/>
</dbReference>
<accession>A0A7N0RDY9</accession>
<dbReference type="PANTHER" id="PTHR10015">
    <property type="entry name" value="HEAT SHOCK TRANSCRIPTION FACTOR"/>
    <property type="match status" value="1"/>
</dbReference>
<dbReference type="Gramene" id="Kaladp0008s0762.1.v1.1">
    <property type="protein sequence ID" value="Kaladp0008s0762.1.v1.1"/>
    <property type="gene ID" value="Kaladp0008s0762.v1.1"/>
</dbReference>
<dbReference type="GO" id="GO:0000978">
    <property type="term" value="F:RNA polymerase II cis-regulatory region sequence-specific DNA binding"/>
    <property type="evidence" value="ECO:0007669"/>
    <property type="project" value="TreeGrafter"/>
</dbReference>
<keyword evidence="3" id="KW-0805">Transcription regulation</keyword>
<proteinExistence type="inferred from homology"/>
<keyword evidence="4" id="KW-0346">Stress response</keyword>
<evidence type="ECO:0000256" key="5">
    <source>
        <dbReference type="ARBA" id="ARBA00023125"/>
    </source>
</evidence>
<feature type="region of interest" description="Disordered" evidence="10">
    <location>
        <begin position="104"/>
        <end position="123"/>
    </location>
</feature>
<keyword evidence="9" id="KW-0175">Coiled coil</keyword>
<evidence type="ECO:0000313" key="13">
    <source>
        <dbReference type="Proteomes" id="UP000594263"/>
    </source>
</evidence>
<dbReference type="Pfam" id="PF00447">
    <property type="entry name" value="HSF_DNA-bind"/>
    <property type="match status" value="1"/>
</dbReference>
<dbReference type="SMART" id="SM00415">
    <property type="entry name" value="HSF"/>
    <property type="match status" value="1"/>
</dbReference>
<sequence length="423" mass="48044">MDESLGGSNALPPFLAQTYEMVDDPTSNTIVSWSSSNTSFVVWDPPEFAKTLLPTFFKHNNFSSFIRQLNTTYGFRKVDPEQWEFANDDFLRGQPHRMKNIHRRKPVHSHSVPNQGHGISSPLTEGLKREKEVLQLELEEKKGGREEFELHAQSLKQQLECIIQRQEKLLAQVLNKPGLVLSLTPTITSHERKRRLLTTDCLQGEAEIDRNRLRNSQVIGMEEAVSATMSSLITEPIDLMESSIAHWEEIIHQMAQTCAEDVYNIQTPPLAVILTEIDPPLEQAVTNSENRFYPMANSKENSLTFELDESQGYMNHVLSVQAAEVVQPTEKASESVNEARTTTIVPTGANDTFWEQFLTEHSGSSNVQDAQFEKKGSETKKQSDHSKLWWNIPSVNNLVEQMSHLTPAERCQYAHHTHQYCCG</sequence>
<evidence type="ECO:0000256" key="2">
    <source>
        <dbReference type="ARBA" id="ARBA00022553"/>
    </source>
</evidence>
<protein>
    <recommendedName>
        <fullName evidence="11">HSF-type DNA-binding domain-containing protein</fullName>
    </recommendedName>
</protein>
<feature type="coiled-coil region" evidence="9">
    <location>
        <begin position="145"/>
        <end position="176"/>
    </location>
</feature>
<evidence type="ECO:0000256" key="1">
    <source>
        <dbReference type="ARBA" id="ARBA00004123"/>
    </source>
</evidence>
<dbReference type="OMA" id="HDATECQ"/>
<dbReference type="GO" id="GO:0003700">
    <property type="term" value="F:DNA-binding transcription factor activity"/>
    <property type="evidence" value="ECO:0007669"/>
    <property type="project" value="InterPro"/>
</dbReference>
<dbReference type="EnsemblPlants" id="Kaladp0008s0762.1.v1.1">
    <property type="protein sequence ID" value="Kaladp0008s0762.1.v1.1"/>
    <property type="gene ID" value="Kaladp0008s0762.v1.1"/>
</dbReference>
<evidence type="ECO:0000313" key="12">
    <source>
        <dbReference type="EnsemblPlants" id="Kaladp0008s0762.1.v1.1"/>
    </source>
</evidence>
<feature type="region of interest" description="Disordered" evidence="10">
    <location>
        <begin position="364"/>
        <end position="385"/>
    </location>
</feature>
<dbReference type="InterPro" id="IPR000232">
    <property type="entry name" value="HSF_DNA-bd"/>
</dbReference>
<dbReference type="PANTHER" id="PTHR10015:SF161">
    <property type="entry name" value="HEAT STRESS TRANSCRIPTION FACTOR A-4A"/>
    <property type="match status" value="1"/>
</dbReference>
<dbReference type="InterPro" id="IPR036388">
    <property type="entry name" value="WH-like_DNA-bd_sf"/>
</dbReference>
<dbReference type="GO" id="GO:0034605">
    <property type="term" value="P:cellular response to heat"/>
    <property type="evidence" value="ECO:0007669"/>
    <property type="project" value="TreeGrafter"/>
</dbReference>
<comment type="similarity">
    <text evidence="8">Belongs to the HSF family.</text>
</comment>
<dbReference type="InterPro" id="IPR036390">
    <property type="entry name" value="WH_DNA-bd_sf"/>
</dbReference>
<dbReference type="PRINTS" id="PR00056">
    <property type="entry name" value="HSFDOMAIN"/>
</dbReference>